<proteinExistence type="predicted"/>
<accession>A0A7W6C3R7</accession>
<organism evidence="1 2">
    <name type="scientific">Novosphingobium fluoreni</name>
    <dbReference type="NCBI Taxonomy" id="1391222"/>
    <lineage>
        <taxon>Bacteria</taxon>
        <taxon>Pseudomonadati</taxon>
        <taxon>Pseudomonadota</taxon>
        <taxon>Alphaproteobacteria</taxon>
        <taxon>Sphingomonadales</taxon>
        <taxon>Sphingomonadaceae</taxon>
        <taxon>Novosphingobium</taxon>
    </lineage>
</organism>
<keyword evidence="2" id="KW-1185">Reference proteome</keyword>
<reference evidence="1 2" key="1">
    <citation type="submission" date="2020-08" db="EMBL/GenBank/DDBJ databases">
        <title>Genomic Encyclopedia of Type Strains, Phase IV (KMG-IV): sequencing the most valuable type-strain genomes for metagenomic binning, comparative biology and taxonomic classification.</title>
        <authorList>
            <person name="Goeker M."/>
        </authorList>
    </citation>
    <scope>NUCLEOTIDE SEQUENCE [LARGE SCALE GENOMIC DNA]</scope>
    <source>
        <strain evidence="1 2">DSM 27568</strain>
    </source>
</reference>
<protein>
    <submittedName>
        <fullName evidence="1">Phytoene synthase</fullName>
        <ecNumber evidence="1">2.5.1.32</ecNumber>
    </submittedName>
</protein>
<evidence type="ECO:0000313" key="1">
    <source>
        <dbReference type="EMBL" id="MBB3941109.1"/>
    </source>
</evidence>
<dbReference type="RefSeq" id="WP_183617674.1">
    <property type="nucleotide sequence ID" value="NZ_JACIDY010000007.1"/>
</dbReference>
<keyword evidence="1" id="KW-0808">Transferase</keyword>
<dbReference type="GO" id="GO:0016740">
    <property type="term" value="F:transferase activity"/>
    <property type="evidence" value="ECO:0007669"/>
    <property type="project" value="UniProtKB-KW"/>
</dbReference>
<dbReference type="AlphaFoldDB" id="A0A7W6C3R7"/>
<dbReference type="EC" id="2.5.1.32" evidence="1"/>
<dbReference type="EMBL" id="JACIDY010000007">
    <property type="protein sequence ID" value="MBB3941109.1"/>
    <property type="molecule type" value="Genomic_DNA"/>
</dbReference>
<dbReference type="Proteomes" id="UP000561459">
    <property type="component" value="Unassembled WGS sequence"/>
</dbReference>
<comment type="caution">
    <text evidence="1">The sequence shown here is derived from an EMBL/GenBank/DDBJ whole genome shotgun (WGS) entry which is preliminary data.</text>
</comment>
<gene>
    <name evidence="1" type="ORF">GGR39_002777</name>
</gene>
<name>A0A7W6C3R7_9SPHN</name>
<evidence type="ECO:0000313" key="2">
    <source>
        <dbReference type="Proteomes" id="UP000561459"/>
    </source>
</evidence>
<sequence length="221" mass="23566">MSQDDPLVASLPAVARLSLVYASASARQPTLALLALDARLATLIRRSSEPMLAQLRLAWWRESIAQSPQTWPEGEPILAALRSWGSRHADAQVLVDAWEAMTAPSPLGADSMSKFAEGRGAACAALAQVLGCARDEQAAMTLGRIWAAEDLATRLGRDDERALASTLADTQPRKLPRVSRPLRSLRVLAGLTRRRRVSGSEAGAASPAAMLEALKLGLLGL</sequence>